<proteinExistence type="predicted"/>
<evidence type="ECO:0000256" key="2">
    <source>
        <dbReference type="ARBA" id="ARBA00022448"/>
    </source>
</evidence>
<keyword evidence="4" id="KW-0762">Sugar transport</keyword>
<protein>
    <submittedName>
        <fullName evidence="11">Mannose-specific PTS system component IIC</fullName>
    </submittedName>
</protein>
<evidence type="ECO:0000256" key="10">
    <source>
        <dbReference type="SAM" id="Phobius"/>
    </source>
</evidence>
<gene>
    <name evidence="11" type="ORF">FD13_GL000708</name>
</gene>
<keyword evidence="7 10" id="KW-1133">Transmembrane helix</keyword>
<reference evidence="11 12" key="1">
    <citation type="journal article" date="2015" name="Genome Announc.">
        <title>Expanding the biotechnology potential of lactobacilli through comparative genomics of 213 strains and associated genera.</title>
        <authorList>
            <person name="Sun Z."/>
            <person name="Harris H.M."/>
            <person name="McCann A."/>
            <person name="Guo C."/>
            <person name="Argimon S."/>
            <person name="Zhang W."/>
            <person name="Yang X."/>
            <person name="Jeffery I.B."/>
            <person name="Cooney J.C."/>
            <person name="Kagawa T.F."/>
            <person name="Liu W."/>
            <person name="Song Y."/>
            <person name="Salvetti E."/>
            <person name="Wrobel A."/>
            <person name="Rasinkangas P."/>
            <person name="Parkhill J."/>
            <person name="Rea M.C."/>
            <person name="O'Sullivan O."/>
            <person name="Ritari J."/>
            <person name="Douillard F.P."/>
            <person name="Paul Ross R."/>
            <person name="Yang R."/>
            <person name="Briner A.E."/>
            <person name="Felis G.E."/>
            <person name="de Vos W.M."/>
            <person name="Barrangou R."/>
            <person name="Klaenhammer T.R."/>
            <person name="Caufield P.W."/>
            <person name="Cui Y."/>
            <person name="Zhang H."/>
            <person name="O'Toole P.W."/>
        </authorList>
    </citation>
    <scope>NUCLEOTIDE SEQUENCE [LARGE SCALE GENOMIC DNA]</scope>
    <source>
        <strain evidence="11 12">DSM 21775</strain>
    </source>
</reference>
<evidence type="ECO:0000256" key="7">
    <source>
        <dbReference type="ARBA" id="ARBA00022989"/>
    </source>
</evidence>
<evidence type="ECO:0000313" key="12">
    <source>
        <dbReference type="Proteomes" id="UP000051589"/>
    </source>
</evidence>
<evidence type="ECO:0000256" key="6">
    <source>
        <dbReference type="ARBA" id="ARBA00022692"/>
    </source>
</evidence>
<evidence type="ECO:0000256" key="4">
    <source>
        <dbReference type="ARBA" id="ARBA00022597"/>
    </source>
</evidence>
<feature type="transmembrane region" description="Helical" evidence="10">
    <location>
        <begin position="29"/>
        <end position="51"/>
    </location>
</feature>
<keyword evidence="3" id="KW-1003">Cell membrane</keyword>
<dbReference type="PANTHER" id="PTHR32502:SF25">
    <property type="entry name" value="PHOSPHOTRANSFERASE SYSTEM, MANNOSE-SPECIFIC EIIC"/>
    <property type="match status" value="1"/>
</dbReference>
<feature type="transmembrane region" description="Helical" evidence="10">
    <location>
        <begin position="149"/>
        <end position="171"/>
    </location>
</feature>
<keyword evidence="12" id="KW-1185">Reference proteome</keyword>
<sequence length="265" mass="28008">MNLEFWGILLVAFLAGLEGVIDEWEFHQPIVACALVGLVTGNLVAGLALGASLQLVTLGWMNIGSAVAPDAALGAVGAAWLVTGPAQLPVAMGVIMAIPLAVVGLWLTRGLRRIIVPLVARADRAASRGNLGQITALQLMSIGLQGLRVVIPMAILLALPSAWMTTAYQWLPITLRGGLRVTAGLLVIVSFAIVINMMASRRLWPFFFMGFACATDSHLNLIALVMIGVALAVIYLNLKSKDQHPQGGGPTSSADDDLDRELDDL</sequence>
<dbReference type="STRING" id="1423803.FD13_GL000708"/>
<feature type="transmembrane region" description="Helical" evidence="10">
    <location>
        <begin position="219"/>
        <end position="238"/>
    </location>
</feature>
<evidence type="ECO:0000256" key="3">
    <source>
        <dbReference type="ARBA" id="ARBA00022475"/>
    </source>
</evidence>
<keyword evidence="2" id="KW-0813">Transport</keyword>
<feature type="transmembrane region" description="Helical" evidence="10">
    <location>
        <begin position="88"/>
        <end position="107"/>
    </location>
</feature>
<evidence type="ECO:0000256" key="1">
    <source>
        <dbReference type="ARBA" id="ARBA00004651"/>
    </source>
</evidence>
<organism evidence="11 12">
    <name type="scientific">Levilactobacillus senmaizukei DSM 21775 = NBRC 103853</name>
    <dbReference type="NCBI Taxonomy" id="1423803"/>
    <lineage>
        <taxon>Bacteria</taxon>
        <taxon>Bacillati</taxon>
        <taxon>Bacillota</taxon>
        <taxon>Bacilli</taxon>
        <taxon>Lactobacillales</taxon>
        <taxon>Lactobacillaceae</taxon>
        <taxon>Levilactobacillus</taxon>
    </lineage>
</organism>
<dbReference type="GO" id="GO:0005886">
    <property type="term" value="C:plasma membrane"/>
    <property type="evidence" value="ECO:0007669"/>
    <property type="project" value="UniProtKB-SubCell"/>
</dbReference>
<comment type="subcellular location">
    <subcellularLocation>
        <location evidence="1">Cell membrane</location>
        <topology evidence="1">Multi-pass membrane protein</topology>
    </subcellularLocation>
</comment>
<dbReference type="InterPro" id="IPR050303">
    <property type="entry name" value="GatZ_KbaZ_carbometab"/>
</dbReference>
<dbReference type="GO" id="GO:0009401">
    <property type="term" value="P:phosphoenolpyruvate-dependent sugar phosphotransferase system"/>
    <property type="evidence" value="ECO:0007669"/>
    <property type="project" value="UniProtKB-KW"/>
</dbReference>
<comment type="caution">
    <text evidence="11">The sequence shown here is derived from an EMBL/GenBank/DDBJ whole genome shotgun (WGS) entry which is preliminary data.</text>
</comment>
<evidence type="ECO:0000256" key="8">
    <source>
        <dbReference type="ARBA" id="ARBA00023136"/>
    </source>
</evidence>
<name>A0A0R2DJ05_9LACO</name>
<dbReference type="InterPro" id="IPR004700">
    <property type="entry name" value="PTS_IIC_man"/>
</dbReference>
<dbReference type="Proteomes" id="UP000051589">
    <property type="component" value="Unassembled WGS sequence"/>
</dbReference>
<keyword evidence="6 10" id="KW-0812">Transmembrane</keyword>
<dbReference type="AlphaFoldDB" id="A0A0R2DJ05"/>
<evidence type="ECO:0000256" key="5">
    <source>
        <dbReference type="ARBA" id="ARBA00022683"/>
    </source>
</evidence>
<evidence type="ECO:0000313" key="11">
    <source>
        <dbReference type="EMBL" id="KRN01653.1"/>
    </source>
</evidence>
<dbReference type="OrthoDB" id="7058816at2"/>
<feature type="transmembrane region" description="Helical" evidence="10">
    <location>
        <begin position="63"/>
        <end position="82"/>
    </location>
</feature>
<feature type="region of interest" description="Disordered" evidence="9">
    <location>
        <begin position="242"/>
        <end position="265"/>
    </location>
</feature>
<feature type="transmembrane region" description="Helical" evidence="10">
    <location>
        <begin position="177"/>
        <end position="199"/>
    </location>
</feature>
<dbReference type="Pfam" id="PF03609">
    <property type="entry name" value="EII-Sor"/>
    <property type="match status" value="1"/>
</dbReference>
<dbReference type="PANTHER" id="PTHR32502">
    <property type="entry name" value="N-ACETYLGALACTOSAMINE PERMEASE II COMPONENT-RELATED"/>
    <property type="match status" value="1"/>
</dbReference>
<keyword evidence="8 10" id="KW-0472">Membrane</keyword>
<dbReference type="PATRIC" id="fig|1423803.3.peg.705"/>
<evidence type="ECO:0000256" key="9">
    <source>
        <dbReference type="SAM" id="MobiDB-lite"/>
    </source>
</evidence>
<keyword evidence="5" id="KW-0598">Phosphotransferase system</keyword>
<dbReference type="EMBL" id="AYZH01000017">
    <property type="protein sequence ID" value="KRN01653.1"/>
    <property type="molecule type" value="Genomic_DNA"/>
</dbReference>
<dbReference type="PROSITE" id="PS51106">
    <property type="entry name" value="PTS_EIIC_TYPE_4"/>
    <property type="match status" value="1"/>
</dbReference>
<dbReference type="RefSeq" id="WP_061777138.1">
    <property type="nucleotide sequence ID" value="NZ_AYZH01000017.1"/>
</dbReference>
<feature type="compositionally biased region" description="Acidic residues" evidence="9">
    <location>
        <begin position="254"/>
        <end position="265"/>
    </location>
</feature>
<dbReference type="NCBIfam" id="NF011647">
    <property type="entry name" value="PRK15065.1"/>
    <property type="match status" value="1"/>
</dbReference>
<accession>A0A0R2DJ05</accession>